<dbReference type="Gene3D" id="3.40.50.300">
    <property type="entry name" value="P-loop containing nucleotide triphosphate hydrolases"/>
    <property type="match status" value="1"/>
</dbReference>
<reference evidence="2 3" key="1">
    <citation type="submission" date="2015-11" db="EMBL/GenBank/DDBJ databases">
        <title>Whole-Genome Sequence of Candidatus Oderbacter manganicum from the National Park Lower Oder Valley, Germany.</title>
        <authorList>
            <person name="Braun B."/>
            <person name="Liere K."/>
            <person name="Szewzyk U."/>
        </authorList>
    </citation>
    <scope>NUCLEOTIDE SEQUENCE [LARGE SCALE GENOMIC DNA]</scope>
    <source>
        <strain evidence="2 3">OTSz_A_272</strain>
    </source>
</reference>
<dbReference type="PANTHER" id="PTHR13696:SF52">
    <property type="entry name" value="PARA FAMILY PROTEIN CT_582"/>
    <property type="match status" value="1"/>
</dbReference>
<keyword evidence="3" id="KW-1185">Reference proteome</keyword>
<feature type="domain" description="AAA" evidence="1">
    <location>
        <begin position="12"/>
        <end position="201"/>
    </location>
</feature>
<proteinExistence type="predicted"/>
<dbReference type="InterPro" id="IPR027417">
    <property type="entry name" value="P-loop_NTPase"/>
</dbReference>
<name>A0A1B1ALM0_9PROT</name>
<dbReference type="InterPro" id="IPR025669">
    <property type="entry name" value="AAA_dom"/>
</dbReference>
<evidence type="ECO:0000313" key="3">
    <source>
        <dbReference type="Proteomes" id="UP000092498"/>
    </source>
</evidence>
<dbReference type="AlphaFoldDB" id="A0A1B1ALM0"/>
<dbReference type="Pfam" id="PF13614">
    <property type="entry name" value="AAA_31"/>
    <property type="match status" value="1"/>
</dbReference>
<accession>A0A1B1ALM0</accession>
<dbReference type="CDD" id="cd02042">
    <property type="entry name" value="ParAB_family"/>
    <property type="match status" value="1"/>
</dbReference>
<dbReference type="SUPFAM" id="SSF52540">
    <property type="entry name" value="P-loop containing nucleoside triphosphate hydrolases"/>
    <property type="match status" value="1"/>
</dbReference>
<gene>
    <name evidence="2" type="ORF">ATE48_16710</name>
</gene>
<dbReference type="OrthoDB" id="9777757at2"/>
<dbReference type="InParanoid" id="A0A1B1ALM0"/>
<dbReference type="EMBL" id="CP013244">
    <property type="protein sequence ID" value="ANP47435.1"/>
    <property type="molecule type" value="Genomic_DNA"/>
</dbReference>
<evidence type="ECO:0000259" key="1">
    <source>
        <dbReference type="Pfam" id="PF13614"/>
    </source>
</evidence>
<dbReference type="InterPro" id="IPR050678">
    <property type="entry name" value="DNA_Partitioning_ATPase"/>
</dbReference>
<organism evidence="2 3">
    <name type="scientific">Candidatus Viadribacter manganicus</name>
    <dbReference type="NCBI Taxonomy" id="1759059"/>
    <lineage>
        <taxon>Bacteria</taxon>
        <taxon>Pseudomonadati</taxon>
        <taxon>Pseudomonadota</taxon>
        <taxon>Alphaproteobacteria</taxon>
        <taxon>Hyphomonadales</taxon>
        <taxon>Hyphomonadaceae</taxon>
        <taxon>Candidatus Viadribacter</taxon>
    </lineage>
</organism>
<protein>
    <recommendedName>
        <fullName evidence="1">AAA domain-containing protein</fullName>
    </recommendedName>
</protein>
<dbReference type="Proteomes" id="UP000092498">
    <property type="component" value="Chromosome"/>
</dbReference>
<sequence>MDEQKGARMPARIISVINMKGGVGKSTTTVSLAETLAHHQRRRVLVIDLDPQTNASIMVAGPEKWNGMREAERTLDFYFESYIVQQKPKPFKQLIEKNVSDLKGKPDVALCASAPEFRIVERDMIESFVKRGFQIDMIQKWILERFANGIKNVINDYDYILIDCPPGISLFAEAALIAADTILVPSIPDYVSRLGLITFRKRALRLINERRGGPSQLMVLATKYEDGFSLHRSEAQLLKDNLGDAMFDVRIPQHVDIAKAAEWSETQRTFEQKYGQMASTVKKLGEEFQSKVELAPSL</sequence>
<evidence type="ECO:0000313" key="2">
    <source>
        <dbReference type="EMBL" id="ANP47435.1"/>
    </source>
</evidence>
<dbReference type="STRING" id="1759059.ATE48_16710"/>
<dbReference type="PANTHER" id="PTHR13696">
    <property type="entry name" value="P-LOOP CONTAINING NUCLEOSIDE TRIPHOSPHATE HYDROLASE"/>
    <property type="match status" value="1"/>
</dbReference>
<dbReference type="KEGG" id="cbot:ATE48_16710"/>